<dbReference type="InterPro" id="IPR010105">
    <property type="entry name" value="TonB_sidphr_rcpt"/>
</dbReference>
<keyword evidence="3 10" id="KW-0813">Transport</keyword>
<evidence type="ECO:0000256" key="5">
    <source>
        <dbReference type="ARBA" id="ARBA00022692"/>
    </source>
</evidence>
<evidence type="ECO:0000259" key="12">
    <source>
        <dbReference type="Pfam" id="PF00593"/>
    </source>
</evidence>
<dbReference type="NCBIfam" id="TIGR01783">
    <property type="entry name" value="TonB-siderophor"/>
    <property type="match status" value="1"/>
</dbReference>
<proteinExistence type="inferred from homology"/>
<dbReference type="GO" id="GO:0009279">
    <property type="term" value="C:cell outer membrane"/>
    <property type="evidence" value="ECO:0007669"/>
    <property type="project" value="UniProtKB-SubCell"/>
</dbReference>
<dbReference type="GO" id="GO:0015891">
    <property type="term" value="P:siderophore transport"/>
    <property type="evidence" value="ECO:0007669"/>
    <property type="project" value="InterPro"/>
</dbReference>
<dbReference type="AlphaFoldDB" id="A0AB33QMI6"/>
<sequence length="780" mass="86691">MNKPHKQMKIICIDRRKRFRYTCSSFIIYWEATMNFKLSLISTALLTSFSISTFAETEQAVDTNTETLEQINVQDTGIKQNGYQTTGTSVVSKAEVPVFDTPNTVNILSTKLLEDRKPESLIDALYNVSGVSQANTLGGMFDSIQKRGFGGNRDNSIMRNGLQAGPAKNFSATTETVEVLKGPASVLYGIQDPGGVVNIITKKPQQTPRYVVGGTLGNHSLWGTQLDFTGGLGNGFAYRFIYDKQEKDYWRNFGKVKNTTYAPSLSWENDKTKVLLSYEHKDILEPFDRGTNLLTATNALPDIPVSRRLDEPNNETTAKTDNIDFKIEHKLSDGWKLNAGYSYARYKYFYNQARITNINVKDVAIPAIKNKKGEITSPELSARHVRRAIEQQQGDQRVHSGTLNIVGEFGIGDIANRFVAGVDVMRNIRDIGPIYNQGIMSSDINIDHPNYTNPVAEHKNGNGNAYQYNHLKTVGVYIQDTAYFTDNFIMTGGLRYEYFDQFAGRHCLNAANCKKGQNITRTGNTDQHDGKLLYQLGAVYKFTPHIATFANYAESFRPQMSVATPVSGDLKPEQGKSFEIGAKYENSGFNATLALFNISKRNVAEAVGSGSNAQLNIVGKQRSRGVEFDLNGQITDSLSVAANYTYTKVKSLENELYPDAVNQQLSGVPKHQASLFLAYNVGEFDFGNIRVGGGARYLGSWHAYNSDYTKAYKLPHAVVYDAFIAYDTKISGKKVSFQLNGKNLADKTYYPSTSGNATNTLIPVALGYGREFIFNTKVEF</sequence>
<dbReference type="Gene3D" id="2.40.170.20">
    <property type="entry name" value="TonB-dependent receptor, beta-barrel domain"/>
    <property type="match status" value="1"/>
</dbReference>
<dbReference type="EMBL" id="FQ312002">
    <property type="protein sequence ID" value="CBW15610.1"/>
    <property type="molecule type" value="Genomic_DNA"/>
</dbReference>
<feature type="domain" description="TonB-dependent receptor-like beta-barrel" evidence="12">
    <location>
        <begin position="261"/>
        <end position="744"/>
    </location>
</feature>
<keyword evidence="7 10" id="KW-0472">Membrane</keyword>
<evidence type="ECO:0000256" key="9">
    <source>
        <dbReference type="ARBA" id="ARBA00023237"/>
    </source>
</evidence>
<evidence type="ECO:0000256" key="3">
    <source>
        <dbReference type="ARBA" id="ARBA00022448"/>
    </source>
</evidence>
<reference evidence="15" key="1">
    <citation type="submission" date="2010-07" db="EMBL/GenBank/DDBJ databases">
        <title>The genome sequence of Haemophilus parainfluenzae T3T1.</title>
        <authorList>
            <person name="Crook D."/>
            <person name="Hood D."/>
            <person name="Moxon R."/>
            <person name="Parkhill J."/>
            <person name="Aslett M."/>
            <person name="Bentley S.D."/>
        </authorList>
    </citation>
    <scope>NUCLEOTIDE SEQUENCE [LARGE SCALE GENOMIC DNA]</scope>
    <source>
        <strain evidence="15">T3T1</strain>
    </source>
</reference>
<evidence type="ECO:0000256" key="4">
    <source>
        <dbReference type="ARBA" id="ARBA00022452"/>
    </source>
</evidence>
<dbReference type="KEGG" id="hpr:PARA_15100"/>
<evidence type="ECO:0000313" key="14">
    <source>
        <dbReference type="EMBL" id="CBW15610.1"/>
    </source>
</evidence>
<dbReference type="Gene3D" id="2.170.130.10">
    <property type="entry name" value="TonB-dependent receptor, plug domain"/>
    <property type="match status" value="1"/>
</dbReference>
<dbReference type="PANTHER" id="PTHR32552">
    <property type="entry name" value="FERRICHROME IRON RECEPTOR-RELATED"/>
    <property type="match status" value="1"/>
</dbReference>
<dbReference type="SUPFAM" id="SSF56935">
    <property type="entry name" value="Porins"/>
    <property type="match status" value="1"/>
</dbReference>
<dbReference type="PANTHER" id="PTHR32552:SF85">
    <property type="entry name" value="BLL7968 PROTEIN"/>
    <property type="match status" value="1"/>
</dbReference>
<protein>
    <recommendedName>
        <fullName evidence="16">TonB-dependent receptor</fullName>
    </recommendedName>
</protein>
<keyword evidence="6 11" id="KW-0798">TonB box</keyword>
<accession>A0AB33QMI6</accession>
<evidence type="ECO:0000256" key="11">
    <source>
        <dbReference type="RuleBase" id="RU003357"/>
    </source>
</evidence>
<comment type="subcellular location">
    <subcellularLocation>
        <location evidence="1 10">Cell outer membrane</location>
        <topology evidence="1 10">Multi-pass membrane protein</topology>
    </subcellularLocation>
</comment>
<keyword evidence="5 10" id="KW-0812">Transmembrane</keyword>
<keyword evidence="8" id="KW-0675">Receptor</keyword>
<evidence type="ECO:0008006" key="16">
    <source>
        <dbReference type="Google" id="ProtNLM"/>
    </source>
</evidence>
<evidence type="ECO:0000256" key="2">
    <source>
        <dbReference type="ARBA" id="ARBA00009810"/>
    </source>
</evidence>
<organism evidence="14 15">
    <name type="scientific">Haemophilus parainfluenzae (strain T3T1)</name>
    <dbReference type="NCBI Taxonomy" id="862965"/>
    <lineage>
        <taxon>Bacteria</taxon>
        <taxon>Pseudomonadati</taxon>
        <taxon>Pseudomonadota</taxon>
        <taxon>Gammaproteobacteria</taxon>
        <taxon>Pasteurellales</taxon>
        <taxon>Pasteurellaceae</taxon>
        <taxon>Haemophilus</taxon>
    </lineage>
</organism>
<keyword evidence="9 10" id="KW-0998">Cell outer membrane</keyword>
<dbReference type="InterPro" id="IPR037066">
    <property type="entry name" value="Plug_dom_sf"/>
</dbReference>
<evidence type="ECO:0000256" key="6">
    <source>
        <dbReference type="ARBA" id="ARBA00023077"/>
    </source>
</evidence>
<feature type="domain" description="TonB-dependent receptor plug" evidence="13">
    <location>
        <begin position="98"/>
        <end position="196"/>
    </location>
</feature>
<dbReference type="InterPro" id="IPR036942">
    <property type="entry name" value="Beta-barrel_TonB_sf"/>
</dbReference>
<dbReference type="InterPro" id="IPR000531">
    <property type="entry name" value="Beta-barrel_TonB"/>
</dbReference>
<evidence type="ECO:0000259" key="13">
    <source>
        <dbReference type="Pfam" id="PF07715"/>
    </source>
</evidence>
<dbReference type="CDD" id="cd01347">
    <property type="entry name" value="ligand_gated_channel"/>
    <property type="match status" value="1"/>
</dbReference>
<evidence type="ECO:0000256" key="7">
    <source>
        <dbReference type="ARBA" id="ARBA00023136"/>
    </source>
</evidence>
<comment type="similarity">
    <text evidence="2 10 11">Belongs to the TonB-dependent receptor family.</text>
</comment>
<evidence type="ECO:0000256" key="1">
    <source>
        <dbReference type="ARBA" id="ARBA00004571"/>
    </source>
</evidence>
<evidence type="ECO:0000313" key="15">
    <source>
        <dbReference type="Proteomes" id="UP000007052"/>
    </source>
</evidence>
<keyword evidence="4 10" id="KW-1134">Transmembrane beta strand</keyword>
<dbReference type="InterPro" id="IPR039426">
    <property type="entry name" value="TonB-dep_rcpt-like"/>
</dbReference>
<dbReference type="PROSITE" id="PS52016">
    <property type="entry name" value="TONB_DEPENDENT_REC_3"/>
    <property type="match status" value="1"/>
</dbReference>
<evidence type="ECO:0000256" key="8">
    <source>
        <dbReference type="ARBA" id="ARBA00023170"/>
    </source>
</evidence>
<dbReference type="Pfam" id="PF00593">
    <property type="entry name" value="TonB_dep_Rec_b-barrel"/>
    <property type="match status" value="1"/>
</dbReference>
<dbReference type="GO" id="GO:0038023">
    <property type="term" value="F:signaling receptor activity"/>
    <property type="evidence" value="ECO:0007669"/>
    <property type="project" value="InterPro"/>
</dbReference>
<dbReference type="GO" id="GO:0015344">
    <property type="term" value="F:siderophore uptake transmembrane transporter activity"/>
    <property type="evidence" value="ECO:0007669"/>
    <property type="project" value="TreeGrafter"/>
</dbReference>
<dbReference type="InterPro" id="IPR012910">
    <property type="entry name" value="Plug_dom"/>
</dbReference>
<name>A0AB33QMI6_HAEP3</name>
<dbReference type="Proteomes" id="UP000007052">
    <property type="component" value="Chromosome"/>
</dbReference>
<dbReference type="Pfam" id="PF07715">
    <property type="entry name" value="Plug"/>
    <property type="match status" value="1"/>
</dbReference>
<evidence type="ECO:0000256" key="10">
    <source>
        <dbReference type="PROSITE-ProRule" id="PRU01360"/>
    </source>
</evidence>
<gene>
    <name evidence="14" type="ordered locus">PARA_15100</name>
</gene>